<proteinExistence type="predicted"/>
<protein>
    <submittedName>
        <fullName evidence="1">Uncharacterized protein</fullName>
    </submittedName>
</protein>
<sequence>MKTILIFLFFNLTTLAYGKYSSIPDLGMFEKLAEKYGCDEIQKSNYVIKRIKYPLTFKTGLQSDSEETMDITLYNINDSIILKTYLPQKNKENDYINIISDKRFSNIFLFPDSTLGIVIYTYDSAFNEGDCGACSEQHFKIYRISQNSLNLVLDYYYSNYNGSLESIMINGMTVYSPWTTEKKSKSFNFLKWESETIPDVKLTWLVVGNKLKLNFSDFHYNSANMTIELFKKKDNYVFKAY</sequence>
<dbReference type="Proteomes" id="UP000293952">
    <property type="component" value="Unassembled WGS sequence"/>
</dbReference>
<dbReference type="EMBL" id="SETE01000010">
    <property type="protein sequence ID" value="RYM30858.1"/>
    <property type="molecule type" value="Genomic_DNA"/>
</dbReference>
<keyword evidence="2" id="KW-1185">Reference proteome</keyword>
<comment type="caution">
    <text evidence="1">The sequence shown here is derived from an EMBL/GenBank/DDBJ whole genome shotgun (WGS) entry which is preliminary data.</text>
</comment>
<gene>
    <name evidence="1" type="ORF">ERX46_17400</name>
</gene>
<evidence type="ECO:0000313" key="2">
    <source>
        <dbReference type="Proteomes" id="UP000293952"/>
    </source>
</evidence>
<reference evidence="1 2" key="1">
    <citation type="submission" date="2019-02" db="EMBL/GenBank/DDBJ databases">
        <title>Genome sequence of the sea-ice species Brumimicrobium glaciale.</title>
        <authorList>
            <person name="Bowman J.P."/>
        </authorList>
    </citation>
    <scope>NUCLEOTIDE SEQUENCE [LARGE SCALE GENOMIC DNA]</scope>
    <source>
        <strain evidence="1 2">IC156</strain>
    </source>
</reference>
<name>A0A4Q4KDZ2_9FLAO</name>
<dbReference type="RefSeq" id="WP_130095148.1">
    <property type="nucleotide sequence ID" value="NZ_SETE01000010.1"/>
</dbReference>
<accession>A0A4Q4KDZ2</accession>
<dbReference type="AlphaFoldDB" id="A0A4Q4KDZ2"/>
<evidence type="ECO:0000313" key="1">
    <source>
        <dbReference type="EMBL" id="RYM30858.1"/>
    </source>
</evidence>
<organism evidence="1 2">
    <name type="scientific">Brumimicrobium glaciale</name>
    <dbReference type="NCBI Taxonomy" id="200475"/>
    <lineage>
        <taxon>Bacteria</taxon>
        <taxon>Pseudomonadati</taxon>
        <taxon>Bacteroidota</taxon>
        <taxon>Flavobacteriia</taxon>
        <taxon>Flavobacteriales</taxon>
        <taxon>Crocinitomicaceae</taxon>
        <taxon>Brumimicrobium</taxon>
    </lineage>
</organism>